<dbReference type="SUPFAM" id="SSF56112">
    <property type="entry name" value="Protein kinase-like (PK-like)"/>
    <property type="match status" value="1"/>
</dbReference>
<dbReference type="InterPro" id="IPR011009">
    <property type="entry name" value="Kinase-like_dom_sf"/>
</dbReference>
<dbReference type="InterPro" id="IPR000719">
    <property type="entry name" value="Prot_kinase_dom"/>
</dbReference>
<evidence type="ECO:0000256" key="3">
    <source>
        <dbReference type="ARBA" id="ARBA00022741"/>
    </source>
</evidence>
<evidence type="ECO:0000256" key="2">
    <source>
        <dbReference type="ARBA" id="ARBA00022679"/>
    </source>
</evidence>
<proteinExistence type="predicted"/>
<reference evidence="8" key="1">
    <citation type="submission" date="2016-10" db="EMBL/GenBank/DDBJ databases">
        <authorList>
            <person name="Varghese N."/>
            <person name="Submissions S."/>
        </authorList>
    </citation>
    <scope>NUCLEOTIDE SEQUENCE [LARGE SCALE GENOMIC DNA]</scope>
    <source>
        <strain evidence="8">DSM 17038</strain>
    </source>
</reference>
<accession>A0A1I2WT12</accession>
<keyword evidence="5" id="KW-0067">ATP-binding</keyword>
<sequence length="251" mass="28482">MIKARRNNSLYAIKALINKAEDVELFLAHKLEADILSRLNHPRIPGFIDAFTFKDVHYIIQEYIEGLPLSYHIHNGHRFDEGGVKPLLFQLLTILDYLHCPPQKENAVVHRDLRLSNILINSSKIYLLDFGLARYLNPARFPHVPDPAPGNAGSDNSTPNCLNYSAANRIPGTETYRLLRREILPGSDLFGVGVVGVDLFTNLIENPNLNEPWQKVLPLSEDFINFLEQLLSRNNGFKSAPEAMLYLELIQ</sequence>
<keyword evidence="7" id="KW-0723">Serine/threonine-protein kinase</keyword>
<evidence type="ECO:0000256" key="5">
    <source>
        <dbReference type="ARBA" id="ARBA00022840"/>
    </source>
</evidence>
<dbReference type="Proteomes" id="UP000199337">
    <property type="component" value="Unassembled WGS sequence"/>
</dbReference>
<dbReference type="PROSITE" id="PS50011">
    <property type="entry name" value="PROTEIN_KINASE_DOM"/>
    <property type="match status" value="1"/>
</dbReference>
<dbReference type="Pfam" id="PF00069">
    <property type="entry name" value="Pkinase"/>
    <property type="match status" value="1"/>
</dbReference>
<keyword evidence="4 7" id="KW-0418">Kinase</keyword>
<dbReference type="AlphaFoldDB" id="A0A1I2WT12"/>
<dbReference type="STRING" id="341036.SAMN05660649_03603"/>
<evidence type="ECO:0000256" key="4">
    <source>
        <dbReference type="ARBA" id="ARBA00022777"/>
    </source>
</evidence>
<dbReference type="PROSITE" id="PS00109">
    <property type="entry name" value="PROTEIN_KINASE_TYR"/>
    <property type="match status" value="1"/>
</dbReference>
<keyword evidence="3" id="KW-0547">Nucleotide-binding</keyword>
<feature type="domain" description="Protein kinase" evidence="6">
    <location>
        <begin position="1"/>
        <end position="251"/>
    </location>
</feature>
<keyword evidence="8" id="KW-1185">Reference proteome</keyword>
<dbReference type="Gene3D" id="1.10.510.10">
    <property type="entry name" value="Transferase(Phosphotransferase) domain 1"/>
    <property type="match status" value="1"/>
</dbReference>
<dbReference type="GO" id="GO:0004674">
    <property type="term" value="F:protein serine/threonine kinase activity"/>
    <property type="evidence" value="ECO:0007669"/>
    <property type="project" value="UniProtKB-KW"/>
</dbReference>
<dbReference type="GO" id="GO:0005524">
    <property type="term" value="F:ATP binding"/>
    <property type="evidence" value="ECO:0007669"/>
    <property type="project" value="UniProtKB-KW"/>
</dbReference>
<evidence type="ECO:0000256" key="1">
    <source>
        <dbReference type="ARBA" id="ARBA00012513"/>
    </source>
</evidence>
<protein>
    <recommendedName>
        <fullName evidence="1">non-specific serine/threonine protein kinase</fullName>
        <ecNumber evidence="1">2.7.11.1</ecNumber>
    </recommendedName>
</protein>
<dbReference type="EC" id="2.7.11.1" evidence="1"/>
<dbReference type="PANTHER" id="PTHR43671">
    <property type="entry name" value="SERINE/THREONINE-PROTEIN KINASE NEK"/>
    <property type="match status" value="1"/>
</dbReference>
<evidence type="ECO:0000313" key="7">
    <source>
        <dbReference type="EMBL" id="SFH03759.1"/>
    </source>
</evidence>
<dbReference type="SMART" id="SM00220">
    <property type="entry name" value="S_TKc"/>
    <property type="match status" value="1"/>
</dbReference>
<dbReference type="EMBL" id="FOOX01000014">
    <property type="protein sequence ID" value="SFH03759.1"/>
    <property type="molecule type" value="Genomic_DNA"/>
</dbReference>
<dbReference type="InterPro" id="IPR008266">
    <property type="entry name" value="Tyr_kinase_AS"/>
</dbReference>
<gene>
    <name evidence="7" type="ORF">SAMN05660649_03603</name>
</gene>
<keyword evidence="2" id="KW-0808">Transferase</keyword>
<evidence type="ECO:0000259" key="6">
    <source>
        <dbReference type="PROSITE" id="PS50011"/>
    </source>
</evidence>
<dbReference type="PANTHER" id="PTHR43671:SF13">
    <property type="entry name" value="SERINE_THREONINE-PROTEIN KINASE NEK2"/>
    <property type="match status" value="1"/>
</dbReference>
<name>A0A1I2WT12_9FIRM</name>
<evidence type="ECO:0000313" key="8">
    <source>
        <dbReference type="Proteomes" id="UP000199337"/>
    </source>
</evidence>
<dbReference type="InterPro" id="IPR050660">
    <property type="entry name" value="NEK_Ser/Thr_kinase"/>
</dbReference>
<organism evidence="7 8">
    <name type="scientific">Desulfotruncus arcticus DSM 17038</name>
    <dbReference type="NCBI Taxonomy" id="1121424"/>
    <lineage>
        <taxon>Bacteria</taxon>
        <taxon>Bacillati</taxon>
        <taxon>Bacillota</taxon>
        <taxon>Clostridia</taxon>
        <taxon>Eubacteriales</taxon>
        <taxon>Desulfallaceae</taxon>
        <taxon>Desulfotruncus</taxon>
    </lineage>
</organism>